<evidence type="ECO:0000313" key="1">
    <source>
        <dbReference type="EMBL" id="KAH7922005.1"/>
    </source>
</evidence>
<organism evidence="1 2">
    <name type="scientific">Leucogyrophana mollusca</name>
    <dbReference type="NCBI Taxonomy" id="85980"/>
    <lineage>
        <taxon>Eukaryota</taxon>
        <taxon>Fungi</taxon>
        <taxon>Dikarya</taxon>
        <taxon>Basidiomycota</taxon>
        <taxon>Agaricomycotina</taxon>
        <taxon>Agaricomycetes</taxon>
        <taxon>Agaricomycetidae</taxon>
        <taxon>Boletales</taxon>
        <taxon>Boletales incertae sedis</taxon>
        <taxon>Leucogyrophana</taxon>
    </lineage>
</organism>
<name>A0ACB8B868_9AGAM</name>
<evidence type="ECO:0000313" key="2">
    <source>
        <dbReference type="Proteomes" id="UP000790709"/>
    </source>
</evidence>
<protein>
    <submittedName>
        <fullName evidence="1">Uncharacterized protein</fullName>
    </submittedName>
</protein>
<dbReference type="Proteomes" id="UP000790709">
    <property type="component" value="Unassembled WGS sequence"/>
</dbReference>
<gene>
    <name evidence="1" type="ORF">BV22DRAFT_688398</name>
</gene>
<dbReference type="EMBL" id="MU266502">
    <property type="protein sequence ID" value="KAH7922005.1"/>
    <property type="molecule type" value="Genomic_DNA"/>
</dbReference>
<reference evidence="1" key="1">
    <citation type="journal article" date="2021" name="New Phytol.">
        <title>Evolutionary innovations through gain and loss of genes in the ectomycorrhizal Boletales.</title>
        <authorList>
            <person name="Wu G."/>
            <person name="Miyauchi S."/>
            <person name="Morin E."/>
            <person name="Kuo A."/>
            <person name="Drula E."/>
            <person name="Varga T."/>
            <person name="Kohler A."/>
            <person name="Feng B."/>
            <person name="Cao Y."/>
            <person name="Lipzen A."/>
            <person name="Daum C."/>
            <person name="Hundley H."/>
            <person name="Pangilinan J."/>
            <person name="Johnson J."/>
            <person name="Barry K."/>
            <person name="LaButti K."/>
            <person name="Ng V."/>
            <person name="Ahrendt S."/>
            <person name="Min B."/>
            <person name="Choi I.G."/>
            <person name="Park H."/>
            <person name="Plett J.M."/>
            <person name="Magnuson J."/>
            <person name="Spatafora J.W."/>
            <person name="Nagy L.G."/>
            <person name="Henrissat B."/>
            <person name="Grigoriev I.V."/>
            <person name="Yang Z.L."/>
            <person name="Xu J."/>
            <person name="Martin F.M."/>
        </authorList>
    </citation>
    <scope>NUCLEOTIDE SEQUENCE</scope>
    <source>
        <strain evidence="1">KUC20120723A-06</strain>
    </source>
</reference>
<sequence>MSSDIPTQVHRGLPAATSGTSFKRSFEQFGYDSDASLSNDHTEASGSSNPTRNPSGSSTAANERNKRARSTSSSSISDQSTDTSRSTDYDTAESSASLSDASRSDIDVPAGVNAMQALCPTVPILSTTNVSAVSQPLGLPETEPHDEEMLDDPGLPQDVPRELSQNTIASSSDAQDSFRNSIDRFNEFDSEIAALRRSHSNTPSWHSPPPITASPVPGESAHAMASALPWSSTQEAPPWISNTPSPLRNNDEDFFSGLAVSAVTVPRRGDLPSTDVPEEVASSSNPEHPVPLSNDTASSDPDPPLYIPPYPPYPSYRPSHRYGYMVPTPPPRVQGVFPADPPSSSSPTEVFDSPRRESGSSRPRDVEQSTDHEPGRPGWLWTRLQSMRRPPLAPSRRISSPLPGSGSTSSSDIASLGSNSSIRISPTTTSVRRSPTTSERSRRRTSIFRSPESPSSPAPSSPTDESSGPDHVRLFGRRPSGERERSWVPPWMAIHSRSDGVFGEERAGREHVNTDDLESRDSDAGSLPWFSQSQPQAQSQSQPQARAQSRSHRFPWHVAHPDATSPAPLSVPNRNSRVYGTSTAMSAHGPSTTTSAHGPSTSSTSTYNYGTSATRIPSNSLMSESVAEQRRTAARAQLRSHMSSLNHGLGHLFDEADEGAQPSSPTLPPGTSPPPHEIQRGSSSFLFPESEPSEGAGRDAMDTGHSGLPSATQHNLSVEVDWDADLTQLTPAQQYGMMLSRDRDLPDLPRDTEPLRPFTRDTRSSHFPRDTYTRQPGAEPHAYRNINLEPFQSGIFRDSVQRAAEGSHTRVQEGDHTRVHQSAAPVPGWQSRRLRSIIIPDDEDVQMDSDVEMPADIQAPETGWETSDVGRVSDSSSRCVRRSLSGAVL</sequence>
<comment type="caution">
    <text evidence="1">The sequence shown here is derived from an EMBL/GenBank/DDBJ whole genome shotgun (WGS) entry which is preliminary data.</text>
</comment>
<proteinExistence type="predicted"/>
<keyword evidence="2" id="KW-1185">Reference proteome</keyword>
<accession>A0ACB8B868</accession>